<comment type="catalytic activity">
    <reaction evidence="9">
        <text>D-ribose 5-phosphate + ATP = 5-phospho-alpha-D-ribose 1-diphosphate + AMP + H(+)</text>
        <dbReference type="Rhea" id="RHEA:15609"/>
        <dbReference type="ChEBI" id="CHEBI:15378"/>
        <dbReference type="ChEBI" id="CHEBI:30616"/>
        <dbReference type="ChEBI" id="CHEBI:58017"/>
        <dbReference type="ChEBI" id="CHEBI:78346"/>
        <dbReference type="ChEBI" id="CHEBI:456215"/>
        <dbReference type="EC" id="2.7.6.1"/>
    </reaction>
</comment>
<evidence type="ECO:0000256" key="2">
    <source>
        <dbReference type="ARBA" id="ARBA00022679"/>
    </source>
</evidence>
<dbReference type="EMBL" id="CAJJDN010000082">
    <property type="protein sequence ID" value="CAD8104620.1"/>
    <property type="molecule type" value="Genomic_DNA"/>
</dbReference>
<dbReference type="PANTHER" id="PTHR10210">
    <property type="entry name" value="RIBOSE-PHOSPHATE DIPHOSPHOKINASE FAMILY MEMBER"/>
    <property type="match status" value="1"/>
</dbReference>
<dbReference type="GO" id="GO:0006015">
    <property type="term" value="P:5-phosphoribose 1-diphosphate biosynthetic process"/>
    <property type="evidence" value="ECO:0007669"/>
    <property type="project" value="TreeGrafter"/>
</dbReference>
<dbReference type="GO" id="GO:0005737">
    <property type="term" value="C:cytoplasm"/>
    <property type="evidence" value="ECO:0007669"/>
    <property type="project" value="TreeGrafter"/>
</dbReference>
<dbReference type="EC" id="2.7.6.1" evidence="1"/>
<organism evidence="11 12">
    <name type="scientific">Paramecium sonneborni</name>
    <dbReference type="NCBI Taxonomy" id="65129"/>
    <lineage>
        <taxon>Eukaryota</taxon>
        <taxon>Sar</taxon>
        <taxon>Alveolata</taxon>
        <taxon>Ciliophora</taxon>
        <taxon>Intramacronucleata</taxon>
        <taxon>Oligohymenophorea</taxon>
        <taxon>Peniculida</taxon>
        <taxon>Parameciidae</taxon>
        <taxon>Paramecium</taxon>
    </lineage>
</organism>
<evidence type="ECO:0000256" key="3">
    <source>
        <dbReference type="ARBA" id="ARBA00022723"/>
    </source>
</evidence>
<dbReference type="PANTHER" id="PTHR10210:SF32">
    <property type="entry name" value="RIBOSE-PHOSPHATE PYROPHOSPHOKINASE 2"/>
    <property type="match status" value="1"/>
</dbReference>
<name>A0A8S1PMI1_9CILI</name>
<keyword evidence="3" id="KW-0479">Metal-binding</keyword>
<dbReference type="Pfam" id="PF13793">
    <property type="entry name" value="Pribosyltran_N"/>
    <property type="match status" value="1"/>
</dbReference>
<dbReference type="NCBIfam" id="TIGR01251">
    <property type="entry name" value="ribP_PPkin"/>
    <property type="match status" value="1"/>
</dbReference>
<keyword evidence="2" id="KW-0808">Transferase</keyword>
<keyword evidence="7" id="KW-0067">ATP-binding</keyword>
<dbReference type="GO" id="GO:0002189">
    <property type="term" value="C:ribose phosphate diphosphokinase complex"/>
    <property type="evidence" value="ECO:0007669"/>
    <property type="project" value="TreeGrafter"/>
</dbReference>
<keyword evidence="5" id="KW-0547">Nucleotide-binding</keyword>
<comment type="caution">
    <text evidence="11">The sequence shown here is derived from an EMBL/GenBank/DDBJ whole genome shotgun (WGS) entry which is preliminary data.</text>
</comment>
<evidence type="ECO:0000256" key="4">
    <source>
        <dbReference type="ARBA" id="ARBA00022727"/>
    </source>
</evidence>
<dbReference type="Pfam" id="PF14572">
    <property type="entry name" value="Pribosyl_synth"/>
    <property type="match status" value="1"/>
</dbReference>
<accession>A0A8S1PMI1</accession>
<dbReference type="AlphaFoldDB" id="A0A8S1PMI1"/>
<dbReference type="GO" id="GO:0005524">
    <property type="term" value="F:ATP binding"/>
    <property type="evidence" value="ECO:0007669"/>
    <property type="project" value="UniProtKB-KW"/>
</dbReference>
<evidence type="ECO:0000256" key="9">
    <source>
        <dbReference type="ARBA" id="ARBA00049535"/>
    </source>
</evidence>
<reference evidence="11" key="1">
    <citation type="submission" date="2021-01" db="EMBL/GenBank/DDBJ databases">
        <authorList>
            <consortium name="Genoscope - CEA"/>
            <person name="William W."/>
        </authorList>
    </citation>
    <scope>NUCLEOTIDE SEQUENCE</scope>
</reference>
<evidence type="ECO:0000256" key="1">
    <source>
        <dbReference type="ARBA" id="ARBA00013247"/>
    </source>
</evidence>
<sequence length="372" mass="41428">MRNLKYLIVPFLCKSSLLKLSTHSRDESYTKVYANQKKYKIEPETIVFSGNSNSTLANEVVKCLGITLGNVVLERYADGECNIQVLDNVRGRNAFIIQSTCPPVNENLVELFLFISALRRTSVKSITVIVPYYGYSRQDHKLVKTQSIAAADIARMLEKTGIDHLVSIDLHRGQLQGAFSTDVPVDNLCPYITLIHELNNHPLKLSPPNELTLVSPDFNGVSRVKKVQDELKFAFPNIKTKMAMIYKSKHPVTETEISLVGDVHGKNCLIIDDIVDSGRTLRNAADILIKEGAKSVMAYATHPVLSGKAALTIGISNLSKIYVTDTIQVKELDKAILQDKLTVLSVAPLLAETIYRLQRKESLHELLSQNKL</sequence>
<gene>
    <name evidence="11" type="ORF">PSON_ATCC_30995.1.T0820209</name>
</gene>
<evidence type="ECO:0000259" key="10">
    <source>
        <dbReference type="Pfam" id="PF13793"/>
    </source>
</evidence>
<keyword evidence="12" id="KW-1185">Reference proteome</keyword>
<dbReference type="SMART" id="SM01400">
    <property type="entry name" value="Pribosyltran_N"/>
    <property type="match status" value="1"/>
</dbReference>
<evidence type="ECO:0000313" key="11">
    <source>
        <dbReference type="EMBL" id="CAD8104620.1"/>
    </source>
</evidence>
<dbReference type="GO" id="GO:0000287">
    <property type="term" value="F:magnesium ion binding"/>
    <property type="evidence" value="ECO:0007669"/>
    <property type="project" value="InterPro"/>
</dbReference>
<dbReference type="InterPro" id="IPR029099">
    <property type="entry name" value="Pribosyltran_N"/>
</dbReference>
<dbReference type="InterPro" id="IPR005946">
    <property type="entry name" value="Rib-P_diPkinase"/>
</dbReference>
<evidence type="ECO:0000256" key="5">
    <source>
        <dbReference type="ARBA" id="ARBA00022741"/>
    </source>
</evidence>
<evidence type="ECO:0000313" key="12">
    <source>
        <dbReference type="Proteomes" id="UP000692954"/>
    </source>
</evidence>
<dbReference type="InterPro" id="IPR000836">
    <property type="entry name" value="PRTase_dom"/>
</dbReference>
<dbReference type="GO" id="GO:0016301">
    <property type="term" value="F:kinase activity"/>
    <property type="evidence" value="ECO:0007669"/>
    <property type="project" value="UniProtKB-KW"/>
</dbReference>
<keyword evidence="4" id="KW-0545">Nucleotide biosynthesis</keyword>
<dbReference type="GO" id="GO:0006164">
    <property type="term" value="P:purine nucleotide biosynthetic process"/>
    <property type="evidence" value="ECO:0007669"/>
    <property type="project" value="TreeGrafter"/>
</dbReference>
<dbReference type="GO" id="GO:0004749">
    <property type="term" value="F:ribose phosphate diphosphokinase activity"/>
    <property type="evidence" value="ECO:0007669"/>
    <property type="project" value="UniProtKB-EC"/>
</dbReference>
<evidence type="ECO:0000256" key="8">
    <source>
        <dbReference type="ARBA" id="ARBA00022842"/>
    </source>
</evidence>
<evidence type="ECO:0000256" key="7">
    <source>
        <dbReference type="ARBA" id="ARBA00022840"/>
    </source>
</evidence>
<protein>
    <recommendedName>
        <fullName evidence="1">ribose-phosphate diphosphokinase</fullName>
        <ecNumber evidence="1">2.7.6.1</ecNumber>
    </recommendedName>
</protein>
<evidence type="ECO:0000256" key="6">
    <source>
        <dbReference type="ARBA" id="ARBA00022777"/>
    </source>
</evidence>
<proteinExistence type="predicted"/>
<dbReference type="NCBIfam" id="NF002320">
    <property type="entry name" value="PRK01259.1"/>
    <property type="match status" value="1"/>
</dbReference>
<feature type="domain" description="Ribose-phosphate pyrophosphokinase N-terminal" evidence="10">
    <location>
        <begin position="46"/>
        <end position="161"/>
    </location>
</feature>
<dbReference type="CDD" id="cd06223">
    <property type="entry name" value="PRTases_typeI"/>
    <property type="match status" value="1"/>
</dbReference>
<keyword evidence="6" id="KW-0418">Kinase</keyword>
<keyword evidence="8" id="KW-0460">Magnesium</keyword>
<dbReference type="FunFam" id="3.40.50.2020:FF:000007">
    <property type="entry name" value="Ribose-phosphate pyrophosphokinase"/>
    <property type="match status" value="1"/>
</dbReference>
<dbReference type="OrthoDB" id="413572at2759"/>
<dbReference type="Proteomes" id="UP000692954">
    <property type="component" value="Unassembled WGS sequence"/>
</dbReference>